<keyword evidence="1" id="KW-0614">Plasmid</keyword>
<accession>A0A9P1JXS0</accession>
<name>A0A9P1JXS0_9PROT</name>
<dbReference type="EMBL" id="HE577329">
    <property type="protein sequence ID" value="CCD01782.1"/>
    <property type="molecule type" value="Genomic_DNA"/>
</dbReference>
<evidence type="ECO:0000313" key="1">
    <source>
        <dbReference type="EMBL" id="CCD01782.1"/>
    </source>
</evidence>
<keyword evidence="2" id="KW-1185">Reference proteome</keyword>
<sequence>MSACRIWLGGIGGRFGGDILFAHNDTGSDNSWNESVSVDASSQSLHFRPMGRASYVGANHDAKLTAKGAAELFWGMLIQSLQG</sequence>
<evidence type="ECO:0000313" key="2">
    <source>
        <dbReference type="Proteomes" id="UP000007319"/>
    </source>
</evidence>
<dbReference type="Proteomes" id="UP000007319">
    <property type="component" value="Plasmid AZOBR_p2"/>
</dbReference>
<protein>
    <submittedName>
        <fullName evidence="1">Uncharacterized protein</fullName>
    </submittedName>
</protein>
<organism evidence="1 2">
    <name type="scientific">Azospirillum baldaniorum</name>
    <dbReference type="NCBI Taxonomy" id="1064539"/>
    <lineage>
        <taxon>Bacteria</taxon>
        <taxon>Pseudomonadati</taxon>
        <taxon>Pseudomonadota</taxon>
        <taxon>Alphaproteobacteria</taxon>
        <taxon>Rhodospirillales</taxon>
        <taxon>Azospirillaceae</taxon>
        <taxon>Azospirillum</taxon>
    </lineage>
</organism>
<gene>
    <name evidence="1" type="ORF">AZOBR_p260009</name>
</gene>
<dbReference type="KEGG" id="abs:AZOBR_p260009"/>
<dbReference type="AlphaFoldDB" id="A0A9P1JXS0"/>
<reference evidence="1 2" key="1">
    <citation type="journal article" date="2011" name="PLoS Genet.">
        <title>Azospirillum genomes reveal transition of bacteria from aquatic to terrestrial environments.</title>
        <authorList>
            <person name="Wisniewski-Dye F."/>
            <person name="Borziak K."/>
            <person name="Khalsa-Moyers G."/>
            <person name="Alexandre G."/>
            <person name="Sukharnikov L.O."/>
            <person name="Wuichet K."/>
            <person name="Hurst G.B."/>
            <person name="McDonald W.H."/>
            <person name="Robertson J.S."/>
            <person name="Barbe V."/>
            <person name="Calteau A."/>
            <person name="Rouy Z."/>
            <person name="Mangenot S."/>
            <person name="Prigent-Combaret C."/>
            <person name="Normand P."/>
            <person name="Boyer M."/>
            <person name="Siguier P."/>
            <person name="Dessaux Y."/>
            <person name="Elmerich C."/>
            <person name="Condemine G."/>
            <person name="Krishnen G."/>
            <person name="Kennedy I."/>
            <person name="Paterson A.H."/>
            <person name="Gonzalez V."/>
            <person name="Mavingui P."/>
            <person name="Zhulin I.B."/>
        </authorList>
    </citation>
    <scope>NUCLEOTIDE SEQUENCE [LARGE SCALE GENOMIC DNA]</scope>
    <source>
        <strain evidence="1 2">Sp245</strain>
    </source>
</reference>
<geneLocation type="plasmid" evidence="1 2">
    <name>AZOBR_p2</name>
</geneLocation>
<proteinExistence type="predicted"/>